<dbReference type="PANTHER" id="PTHR32309">
    <property type="entry name" value="TYROSINE-PROTEIN KINASE"/>
    <property type="match status" value="1"/>
</dbReference>
<evidence type="ECO:0000256" key="2">
    <source>
        <dbReference type="SAM" id="Phobius"/>
    </source>
</evidence>
<protein>
    <submittedName>
        <fullName evidence="3">Capsule biosynthesis protein</fullName>
    </submittedName>
</protein>
<dbReference type="PANTHER" id="PTHR32309:SF13">
    <property type="entry name" value="FERRIC ENTEROBACTIN TRANSPORT PROTEIN FEPE"/>
    <property type="match status" value="1"/>
</dbReference>
<keyword evidence="2" id="KW-1133">Transmembrane helix</keyword>
<dbReference type="EMBL" id="VICH01000002">
    <property type="protein sequence ID" value="TQV69964.1"/>
    <property type="molecule type" value="Genomic_DNA"/>
</dbReference>
<evidence type="ECO:0000313" key="4">
    <source>
        <dbReference type="Proteomes" id="UP000315816"/>
    </source>
</evidence>
<keyword evidence="4" id="KW-1185">Reference proteome</keyword>
<proteinExistence type="predicted"/>
<reference evidence="3 4" key="1">
    <citation type="submission" date="2019-06" db="EMBL/GenBank/DDBJ databases">
        <title>A novel species of marine bacteria.</title>
        <authorList>
            <person name="Wang Y."/>
        </authorList>
    </citation>
    <scope>NUCLEOTIDE SEQUENCE [LARGE SCALE GENOMIC DNA]</scope>
    <source>
        <strain evidence="3 4">MA1-10</strain>
    </source>
</reference>
<gene>
    <name evidence="3" type="ORF">FIL88_00905</name>
</gene>
<keyword evidence="1" id="KW-0175">Coiled coil</keyword>
<dbReference type="GO" id="GO:0005886">
    <property type="term" value="C:plasma membrane"/>
    <property type="evidence" value="ECO:0007669"/>
    <property type="project" value="TreeGrafter"/>
</dbReference>
<name>A0A545SYC1_9RHOB</name>
<dbReference type="RefSeq" id="WP_142851944.1">
    <property type="nucleotide sequence ID" value="NZ_FXWW01000001.1"/>
</dbReference>
<dbReference type="InterPro" id="IPR050445">
    <property type="entry name" value="Bact_polysacc_biosynth/exp"/>
</dbReference>
<organism evidence="3 4">
    <name type="scientific">Aliiroseovarius halocynthiae</name>
    <dbReference type="NCBI Taxonomy" id="985055"/>
    <lineage>
        <taxon>Bacteria</taxon>
        <taxon>Pseudomonadati</taxon>
        <taxon>Pseudomonadota</taxon>
        <taxon>Alphaproteobacteria</taxon>
        <taxon>Rhodobacterales</taxon>
        <taxon>Paracoccaceae</taxon>
        <taxon>Aliiroseovarius</taxon>
    </lineage>
</organism>
<comment type="caution">
    <text evidence="3">The sequence shown here is derived from an EMBL/GenBank/DDBJ whole genome shotgun (WGS) entry which is preliminary data.</text>
</comment>
<evidence type="ECO:0000256" key="1">
    <source>
        <dbReference type="SAM" id="Coils"/>
    </source>
</evidence>
<evidence type="ECO:0000313" key="3">
    <source>
        <dbReference type="EMBL" id="TQV69964.1"/>
    </source>
</evidence>
<sequence length="367" mass="40987">MRHRVLALVFLVAVILPTLLASLYMWTWAKDQYVSTVSFSVRQEEAGSNVALMGGLAQLGVSGTSAADTDILYDYLQSEDLVARLDASINLKERFSSAWPEDFVFAYDPSGTIENLADYWQRQVHVLYDNQTKLITLRVQAFTPDDALIIADAAFDESSRTINRLSDIARQDATRYAGDELLKSQQRLTEVRQAMTAFRIRTQIVDPVADLAGQMGVLTSLQSQLAQALVTLDTLLVSAQETDPRVEQAHSKIDAIKKRIAEERAKFSDASQGDSDENYAHLMAEYEKLAADLEFAEVTYRSAQANYDLAVAEGQRQSRYLAAHITPRMAQTSTVPNRILVVASVFGVLLLGWATMLLIYYSVRDRR</sequence>
<dbReference type="AlphaFoldDB" id="A0A545SYC1"/>
<keyword evidence="2" id="KW-0812">Transmembrane</keyword>
<dbReference type="GO" id="GO:0004713">
    <property type="term" value="F:protein tyrosine kinase activity"/>
    <property type="evidence" value="ECO:0007669"/>
    <property type="project" value="TreeGrafter"/>
</dbReference>
<accession>A0A545SYC1</accession>
<keyword evidence="2" id="KW-0472">Membrane</keyword>
<feature type="transmembrane region" description="Helical" evidence="2">
    <location>
        <begin position="339"/>
        <end position="361"/>
    </location>
</feature>
<dbReference type="OrthoDB" id="7800844at2"/>
<dbReference type="Proteomes" id="UP000315816">
    <property type="component" value="Unassembled WGS sequence"/>
</dbReference>
<feature type="coiled-coil region" evidence="1">
    <location>
        <begin position="246"/>
        <end position="306"/>
    </location>
</feature>